<dbReference type="Pfam" id="PF13041">
    <property type="entry name" value="PPR_2"/>
    <property type="match status" value="3"/>
</dbReference>
<dbReference type="Gene3D" id="1.25.40.10">
    <property type="entry name" value="Tetratricopeptide repeat domain"/>
    <property type="match status" value="5"/>
</dbReference>
<reference evidence="4" key="1">
    <citation type="submission" date="2024-10" db="EMBL/GenBank/DDBJ databases">
        <authorList>
            <person name="Ryan C."/>
        </authorList>
    </citation>
    <scope>NUCLEOTIDE SEQUENCE [LARGE SCALE GENOMIC DNA]</scope>
</reference>
<dbReference type="InterPro" id="IPR046960">
    <property type="entry name" value="PPR_At4g14850-like_plant"/>
</dbReference>
<name>A0ABC9CLF5_9POAL</name>
<accession>A0ABC9CLF5</accession>
<proteinExistence type="predicted"/>
<evidence type="ECO:0008006" key="6">
    <source>
        <dbReference type="Google" id="ProtNLM"/>
    </source>
</evidence>
<evidence type="ECO:0000313" key="5">
    <source>
        <dbReference type="Proteomes" id="UP001497457"/>
    </source>
</evidence>
<organism evidence="4 5">
    <name type="scientific">Urochloa decumbens</name>
    <dbReference type="NCBI Taxonomy" id="240449"/>
    <lineage>
        <taxon>Eukaryota</taxon>
        <taxon>Viridiplantae</taxon>
        <taxon>Streptophyta</taxon>
        <taxon>Embryophyta</taxon>
        <taxon>Tracheophyta</taxon>
        <taxon>Spermatophyta</taxon>
        <taxon>Magnoliopsida</taxon>
        <taxon>Liliopsida</taxon>
        <taxon>Poales</taxon>
        <taxon>Poaceae</taxon>
        <taxon>PACMAD clade</taxon>
        <taxon>Panicoideae</taxon>
        <taxon>Panicodae</taxon>
        <taxon>Paniceae</taxon>
        <taxon>Melinidinae</taxon>
        <taxon>Urochloa</taxon>
    </lineage>
</organism>
<keyword evidence="5" id="KW-1185">Reference proteome</keyword>
<dbReference type="PANTHER" id="PTHR47926">
    <property type="entry name" value="PENTATRICOPEPTIDE REPEAT-CONTAINING PROTEIN"/>
    <property type="match status" value="1"/>
</dbReference>
<dbReference type="Proteomes" id="UP001497457">
    <property type="component" value="Chromosome 3rd"/>
</dbReference>
<dbReference type="Pfam" id="PF01535">
    <property type="entry name" value="PPR"/>
    <property type="match status" value="4"/>
</dbReference>
<dbReference type="InterPro" id="IPR002885">
    <property type="entry name" value="PPR_rpt"/>
</dbReference>
<feature type="repeat" description="PPR" evidence="3">
    <location>
        <begin position="161"/>
        <end position="195"/>
    </location>
</feature>
<keyword evidence="1" id="KW-0677">Repeat</keyword>
<evidence type="ECO:0000313" key="4">
    <source>
        <dbReference type="EMBL" id="CAL5022098.1"/>
    </source>
</evidence>
<dbReference type="InterPro" id="IPR046848">
    <property type="entry name" value="E_motif"/>
</dbReference>
<dbReference type="FunFam" id="1.25.40.10:FF:001079">
    <property type="entry name" value="Pentatricopeptide repeat-containing protein At2g17210"/>
    <property type="match status" value="1"/>
</dbReference>
<dbReference type="Pfam" id="PF20431">
    <property type="entry name" value="E_motif"/>
    <property type="match status" value="1"/>
</dbReference>
<keyword evidence="2" id="KW-0809">Transit peptide</keyword>
<dbReference type="InterPro" id="IPR011990">
    <property type="entry name" value="TPR-like_helical_dom_sf"/>
</dbReference>
<protein>
    <recommendedName>
        <fullName evidence="6">Pentatricopeptide repeat-containing protein</fullName>
    </recommendedName>
</protein>
<evidence type="ECO:0000256" key="1">
    <source>
        <dbReference type="ARBA" id="ARBA00022737"/>
    </source>
</evidence>
<evidence type="ECO:0000256" key="2">
    <source>
        <dbReference type="ARBA" id="ARBA00022946"/>
    </source>
</evidence>
<dbReference type="PROSITE" id="PS51375">
    <property type="entry name" value="PPR"/>
    <property type="match status" value="3"/>
</dbReference>
<dbReference type="EMBL" id="OZ075113">
    <property type="protein sequence ID" value="CAL5022098.1"/>
    <property type="molecule type" value="Genomic_DNA"/>
</dbReference>
<gene>
    <name evidence="4" type="ORF">URODEC1_LOCUS76328</name>
</gene>
<sequence length="647" mass="69793">MHIKFFLAVQMHIKLQTPPNCISFERQSSASANACSPLRRPPGPGMSDTAPAAAALNHWNRLIQLAAASGSYADCLRLYAGSLLAAGLRGDASTFPSLAKSCAALRLPGLGRAVHARAFLAGAAVSRDAFVRASLVDMYAKCGRLPDARRLFDETPRPSRTLVAWNCMVSAYGRSSQVEEAVVVFNSMRHAGVRPSGSTLVGLLSGCADSMSARSIGVCLYGYSVKSGLDADLLVSNSVLTMLVRGNQLDAARSLFDRVENKSVVTWSAMASGYLQAKDRVKVFDLFRVMRETEQSMDSVVLVNLTAAATLFGNQLMAKGVHALVIKGGFQCQDELAASLVNLYARCGDSLAVKEVFDSVHCKNVVLWTSMLNGYVECGCPDKALETFDAMLCAKVQPNKATLLAVLSACTNLGSPNLGQKVEEHVIAMGLQSDLQVSTGLVDMYCKCGSIQHARKIFDSVSNRDLAIWSAMINGYACNGEGGEAVVLFSEMQNRGVRPDAIVFTHVLTACNHSGLVDDGLNCFHSMTVEYGIKPSIEHYMCMMDLLCKAGHLSSAMKLFKELPVQLRNQFLAPLISAHRAHGVDSSIEFVSEELLNLDSQDSGHCVLISNMLSCSGEWNKSRNYRRLISKQGLVKKPGCSCIELGV</sequence>
<dbReference type="AlphaFoldDB" id="A0ABC9CLF5"/>
<dbReference type="NCBIfam" id="TIGR00756">
    <property type="entry name" value="PPR"/>
    <property type="match status" value="3"/>
</dbReference>
<dbReference type="FunFam" id="1.25.40.10:FF:000682">
    <property type="entry name" value="Pentatricopeptide repeat-containing protein At3g16610"/>
    <property type="match status" value="1"/>
</dbReference>
<dbReference type="PANTHER" id="PTHR47926:SF456">
    <property type="entry name" value="PENTATRICOPEPTIDE REPEAT-CONTAINING PROTEIN ELI1, CHLOROPLASTIC"/>
    <property type="match status" value="1"/>
</dbReference>
<feature type="repeat" description="PPR" evidence="3">
    <location>
        <begin position="364"/>
        <end position="398"/>
    </location>
</feature>
<feature type="repeat" description="PPR" evidence="3">
    <location>
        <begin position="465"/>
        <end position="499"/>
    </location>
</feature>
<evidence type="ECO:0000256" key="3">
    <source>
        <dbReference type="PROSITE-ProRule" id="PRU00708"/>
    </source>
</evidence>